<dbReference type="OrthoDB" id="264354at2759"/>
<proteinExistence type="predicted"/>
<feature type="transmembrane region" description="Helical" evidence="2">
    <location>
        <begin position="6"/>
        <end position="28"/>
    </location>
</feature>
<feature type="transmembrane region" description="Helical" evidence="2">
    <location>
        <begin position="44"/>
        <end position="61"/>
    </location>
</feature>
<evidence type="ECO:0000256" key="1">
    <source>
        <dbReference type="SAM" id="MobiDB-lite"/>
    </source>
</evidence>
<reference evidence="3 4" key="1">
    <citation type="journal article" date="2018" name="Nat. Ecol. Evol.">
        <title>Pezizomycetes genomes reveal the molecular basis of ectomycorrhizal truffle lifestyle.</title>
        <authorList>
            <person name="Murat C."/>
            <person name="Payen T."/>
            <person name="Noel B."/>
            <person name="Kuo A."/>
            <person name="Morin E."/>
            <person name="Chen J."/>
            <person name="Kohler A."/>
            <person name="Krizsan K."/>
            <person name="Balestrini R."/>
            <person name="Da Silva C."/>
            <person name="Montanini B."/>
            <person name="Hainaut M."/>
            <person name="Levati E."/>
            <person name="Barry K.W."/>
            <person name="Belfiori B."/>
            <person name="Cichocki N."/>
            <person name="Clum A."/>
            <person name="Dockter R.B."/>
            <person name="Fauchery L."/>
            <person name="Guy J."/>
            <person name="Iotti M."/>
            <person name="Le Tacon F."/>
            <person name="Lindquist E.A."/>
            <person name="Lipzen A."/>
            <person name="Malagnac F."/>
            <person name="Mello A."/>
            <person name="Molinier V."/>
            <person name="Miyauchi S."/>
            <person name="Poulain J."/>
            <person name="Riccioni C."/>
            <person name="Rubini A."/>
            <person name="Sitrit Y."/>
            <person name="Splivallo R."/>
            <person name="Traeger S."/>
            <person name="Wang M."/>
            <person name="Zifcakova L."/>
            <person name="Wipf D."/>
            <person name="Zambonelli A."/>
            <person name="Paolocci F."/>
            <person name="Nowrousian M."/>
            <person name="Ottonello S."/>
            <person name="Baldrian P."/>
            <person name="Spatafora J.W."/>
            <person name="Henrissat B."/>
            <person name="Nagy L.G."/>
            <person name="Aury J.M."/>
            <person name="Wincker P."/>
            <person name="Grigoriev I.V."/>
            <person name="Bonfante P."/>
            <person name="Martin F.M."/>
        </authorList>
    </citation>
    <scope>NUCLEOTIDE SEQUENCE [LARGE SCALE GENOMIC DNA]</scope>
    <source>
        <strain evidence="3 4">RN42</strain>
    </source>
</reference>
<evidence type="ECO:0000313" key="4">
    <source>
        <dbReference type="Proteomes" id="UP000275078"/>
    </source>
</evidence>
<feature type="compositionally biased region" description="Low complexity" evidence="1">
    <location>
        <begin position="97"/>
        <end position="109"/>
    </location>
</feature>
<keyword evidence="2" id="KW-0812">Transmembrane</keyword>
<evidence type="ECO:0000313" key="3">
    <source>
        <dbReference type="EMBL" id="RPA87298.1"/>
    </source>
</evidence>
<dbReference type="STRING" id="1160509.A0A3N4IRC2"/>
<keyword evidence="4" id="KW-1185">Reference proteome</keyword>
<evidence type="ECO:0000256" key="2">
    <source>
        <dbReference type="SAM" id="Phobius"/>
    </source>
</evidence>
<organism evidence="3 4">
    <name type="scientific">Ascobolus immersus RN42</name>
    <dbReference type="NCBI Taxonomy" id="1160509"/>
    <lineage>
        <taxon>Eukaryota</taxon>
        <taxon>Fungi</taxon>
        <taxon>Dikarya</taxon>
        <taxon>Ascomycota</taxon>
        <taxon>Pezizomycotina</taxon>
        <taxon>Pezizomycetes</taxon>
        <taxon>Pezizales</taxon>
        <taxon>Ascobolaceae</taxon>
        <taxon>Ascobolus</taxon>
    </lineage>
</organism>
<gene>
    <name evidence="3" type="ORF">BJ508DRAFT_410810</name>
</gene>
<name>A0A3N4IRC2_ASCIM</name>
<dbReference type="AlphaFoldDB" id="A0A3N4IRC2"/>
<keyword evidence="2" id="KW-1133">Transmembrane helix</keyword>
<feature type="region of interest" description="Disordered" evidence="1">
    <location>
        <begin position="90"/>
        <end position="173"/>
    </location>
</feature>
<dbReference type="Proteomes" id="UP000275078">
    <property type="component" value="Unassembled WGS sequence"/>
</dbReference>
<dbReference type="EMBL" id="ML119647">
    <property type="protein sequence ID" value="RPA87298.1"/>
    <property type="molecule type" value="Genomic_DNA"/>
</dbReference>
<feature type="compositionally biased region" description="Basic and acidic residues" evidence="1">
    <location>
        <begin position="154"/>
        <end position="173"/>
    </location>
</feature>
<sequence>MLKGLSTLGLLGFVKVLFFLGPGAWWNLRGVGRARPGARGRERISTLVLVIGVGTFLWWVWTTVRQWVGDRMGSLRDKVLDIGEGEDEEIYEDERNANTSTGWGNNNTTPMNGTDGFREQDGDSIGVDGEPVVQEDAPQQEEVLLGEGQEDEHEFLRRRERMGTSDRAEEHVY</sequence>
<accession>A0A3N4IRC2</accession>
<keyword evidence="2" id="KW-0472">Membrane</keyword>
<protein>
    <submittedName>
        <fullName evidence="3">Uncharacterized protein</fullName>
    </submittedName>
</protein>